<dbReference type="RefSeq" id="WP_035378481.1">
    <property type="nucleotide sequence ID" value="NZ_AZQP01000009.1"/>
</dbReference>
<keyword evidence="2" id="KW-1185">Reference proteome</keyword>
<organism evidence="1 2">
    <name type="scientific">Fervidicella metallireducens AeB</name>
    <dbReference type="NCBI Taxonomy" id="1403537"/>
    <lineage>
        <taxon>Bacteria</taxon>
        <taxon>Bacillati</taxon>
        <taxon>Bacillota</taxon>
        <taxon>Clostridia</taxon>
        <taxon>Eubacteriales</taxon>
        <taxon>Clostridiaceae</taxon>
        <taxon>Fervidicella</taxon>
    </lineage>
</organism>
<sequence length="79" mass="8953">MARIGIDNTLKDVISTLKNNKLEFVQLPHDRIGSIPLDEFDIVVVREQSDVSSNSKDQTIIECNGISPSEVYEKLKYMN</sequence>
<reference evidence="1 2" key="1">
    <citation type="journal article" date="2014" name="Genome Announc.">
        <title>Draft Genome Sequence of Fervidicella metallireducens Strain AeBT, an Iron-Reducing Thermoanaerobe from the Great Artesian Basin.</title>
        <authorList>
            <person name="Patel B.K."/>
        </authorList>
    </citation>
    <scope>NUCLEOTIDE SEQUENCE [LARGE SCALE GENOMIC DNA]</scope>
    <source>
        <strain evidence="1 2">AeB</strain>
    </source>
</reference>
<evidence type="ECO:0000313" key="2">
    <source>
        <dbReference type="Proteomes" id="UP000019681"/>
    </source>
</evidence>
<comment type="caution">
    <text evidence="1">The sequence shown here is derived from an EMBL/GenBank/DDBJ whole genome shotgun (WGS) entry which is preliminary data.</text>
</comment>
<proteinExistence type="predicted"/>
<evidence type="ECO:0000313" key="1">
    <source>
        <dbReference type="EMBL" id="EYE89087.1"/>
    </source>
</evidence>
<accession>A0A017RWQ5</accession>
<dbReference type="OrthoDB" id="408363at186801"/>
<protein>
    <submittedName>
        <fullName evidence="1">Uncharacterized protein</fullName>
    </submittedName>
</protein>
<name>A0A017RWQ5_9CLOT</name>
<gene>
    <name evidence="1" type="ORF">Q428_04310</name>
</gene>
<dbReference type="Proteomes" id="UP000019681">
    <property type="component" value="Unassembled WGS sequence"/>
</dbReference>
<dbReference type="AlphaFoldDB" id="A0A017RWQ5"/>
<dbReference type="EMBL" id="AZQP01000009">
    <property type="protein sequence ID" value="EYE89087.1"/>
    <property type="molecule type" value="Genomic_DNA"/>
</dbReference>